<protein>
    <submittedName>
        <fullName evidence="1">Uncharacterized protein</fullName>
    </submittedName>
</protein>
<feature type="non-terminal residue" evidence="1">
    <location>
        <position position="1"/>
    </location>
</feature>
<evidence type="ECO:0000313" key="2">
    <source>
        <dbReference type="Proteomes" id="UP001057452"/>
    </source>
</evidence>
<name>A0ACB9XBA0_CHAAC</name>
<dbReference type="Proteomes" id="UP001057452">
    <property type="component" value="Chromosome 7"/>
</dbReference>
<comment type="caution">
    <text evidence="1">The sequence shown here is derived from an EMBL/GenBank/DDBJ whole genome shotgun (WGS) entry which is preliminary data.</text>
</comment>
<evidence type="ECO:0000313" key="1">
    <source>
        <dbReference type="EMBL" id="KAI4823552.1"/>
    </source>
</evidence>
<sequence length="113" mass="12133">PQQRHLYPLFRGHYGAIRLHDAALLLLQKSLQPGGTGGIRPPARQRGASLAAVCGRSVEEEKTCAESCRLLEELTQQQHCCFNPGGARLLPGNLLADSDRTRLSGTNAGCDGL</sequence>
<reference evidence="1" key="1">
    <citation type="submission" date="2022-05" db="EMBL/GenBank/DDBJ databases">
        <title>Chromosome-level genome of Chaenocephalus aceratus.</title>
        <authorList>
            <person name="Park H."/>
        </authorList>
    </citation>
    <scope>NUCLEOTIDE SEQUENCE</scope>
    <source>
        <strain evidence="1">KU_202001</strain>
    </source>
</reference>
<gene>
    <name evidence="1" type="ORF">KUCAC02_012133</name>
</gene>
<keyword evidence="2" id="KW-1185">Reference proteome</keyword>
<dbReference type="EMBL" id="CM043791">
    <property type="protein sequence ID" value="KAI4823552.1"/>
    <property type="molecule type" value="Genomic_DNA"/>
</dbReference>
<feature type="non-terminal residue" evidence="1">
    <location>
        <position position="113"/>
    </location>
</feature>
<accession>A0ACB9XBA0</accession>
<proteinExistence type="predicted"/>
<organism evidence="1 2">
    <name type="scientific">Chaenocephalus aceratus</name>
    <name type="common">Blackfin icefish</name>
    <name type="synonym">Chaenichthys aceratus</name>
    <dbReference type="NCBI Taxonomy" id="36190"/>
    <lineage>
        <taxon>Eukaryota</taxon>
        <taxon>Metazoa</taxon>
        <taxon>Chordata</taxon>
        <taxon>Craniata</taxon>
        <taxon>Vertebrata</taxon>
        <taxon>Euteleostomi</taxon>
        <taxon>Actinopterygii</taxon>
        <taxon>Neopterygii</taxon>
        <taxon>Teleostei</taxon>
        <taxon>Neoteleostei</taxon>
        <taxon>Acanthomorphata</taxon>
        <taxon>Eupercaria</taxon>
        <taxon>Perciformes</taxon>
        <taxon>Notothenioidei</taxon>
        <taxon>Channichthyidae</taxon>
        <taxon>Chaenocephalus</taxon>
    </lineage>
</organism>